<evidence type="ECO:0000313" key="4">
    <source>
        <dbReference type="Proteomes" id="UP000229278"/>
    </source>
</evidence>
<dbReference type="SUPFAM" id="SSF89919">
    <property type="entry name" value="Ribosome-binding factor A, RbfA"/>
    <property type="match status" value="1"/>
</dbReference>
<protein>
    <recommendedName>
        <fullName evidence="2">Ribosome-binding factor A</fullName>
    </recommendedName>
</protein>
<dbReference type="InterPro" id="IPR020053">
    <property type="entry name" value="Ribosome-bd_factorA_CS"/>
</dbReference>
<dbReference type="InterPro" id="IPR015946">
    <property type="entry name" value="KH_dom-like_a/b"/>
</dbReference>
<dbReference type="AlphaFoldDB" id="A0A2G6PG07"/>
<dbReference type="NCBIfam" id="TIGR00082">
    <property type="entry name" value="rbfA"/>
    <property type="match status" value="1"/>
</dbReference>
<dbReference type="GO" id="GO:0005829">
    <property type="term" value="C:cytosol"/>
    <property type="evidence" value="ECO:0007669"/>
    <property type="project" value="TreeGrafter"/>
</dbReference>
<comment type="function">
    <text evidence="2">One of several proteins that assist in the late maturation steps of the functional core of the 30S ribosomal subunit. Associates with free 30S ribosomal subunits (but not with 30S subunits that are part of 70S ribosomes or polysomes). Required for efficient processing of 16S rRNA. May interact with the 5'-terminal helix region of 16S rRNA.</text>
</comment>
<evidence type="ECO:0000256" key="2">
    <source>
        <dbReference type="HAMAP-Rule" id="MF_00003"/>
    </source>
</evidence>
<evidence type="ECO:0000313" key="3">
    <source>
        <dbReference type="EMBL" id="PIE83496.1"/>
    </source>
</evidence>
<dbReference type="Pfam" id="PF02033">
    <property type="entry name" value="RBFA"/>
    <property type="match status" value="1"/>
</dbReference>
<dbReference type="PANTHER" id="PTHR33515:SF1">
    <property type="entry name" value="RIBOSOME-BINDING FACTOR A, CHLOROPLASTIC-RELATED"/>
    <property type="match status" value="1"/>
</dbReference>
<comment type="subunit">
    <text evidence="2">Monomer. Binds 30S ribosomal subunits, but not 50S ribosomal subunits or 70S ribosomes.</text>
</comment>
<dbReference type="InterPro" id="IPR023799">
    <property type="entry name" value="RbfA_dom_sf"/>
</dbReference>
<name>A0A2G6PG07_9GAMM</name>
<organism evidence="3 4">
    <name type="scientific">Candidatus Contendibacter odensensis</name>
    <dbReference type="NCBI Taxonomy" id="1400860"/>
    <lineage>
        <taxon>Bacteria</taxon>
        <taxon>Pseudomonadati</taxon>
        <taxon>Pseudomonadota</taxon>
        <taxon>Gammaproteobacteria</taxon>
        <taxon>Candidatus Competibacteraceae</taxon>
        <taxon>Candidatus Contendibacter</taxon>
    </lineage>
</organism>
<dbReference type="GO" id="GO:0030490">
    <property type="term" value="P:maturation of SSU-rRNA"/>
    <property type="evidence" value="ECO:0007669"/>
    <property type="project" value="UniProtKB-UniRule"/>
</dbReference>
<dbReference type="Proteomes" id="UP000229278">
    <property type="component" value="Unassembled WGS sequence"/>
</dbReference>
<keyword evidence="1 2" id="KW-0690">Ribosome biogenesis</keyword>
<accession>A0A2G6PG07</accession>
<reference evidence="3 4" key="1">
    <citation type="submission" date="2017-10" db="EMBL/GenBank/DDBJ databases">
        <title>Novel microbial diversity and functional potential in the marine mammal oral microbiome.</title>
        <authorList>
            <person name="Dudek N.K."/>
            <person name="Sun C.L."/>
            <person name="Burstein D."/>
            <person name="Kantor R.S."/>
            <person name="Aliaga Goltsman D.S."/>
            <person name="Bik E.M."/>
            <person name="Thomas B.C."/>
            <person name="Banfield J.F."/>
            <person name="Relman D.A."/>
        </authorList>
    </citation>
    <scope>NUCLEOTIDE SEQUENCE [LARGE SCALE GENOMIC DNA]</scope>
    <source>
        <strain evidence="3">DOLJORAL78_50_517</strain>
    </source>
</reference>
<comment type="similarity">
    <text evidence="2">Belongs to the RbfA family.</text>
</comment>
<sequence length="135" mass="15314">MKPFSRTRRVGEQLRRDLAELIRNELDDPRLTLVSITSINVSRDLAHARIYITLLGDPAERGGCVAELNRAAPLLRCELSRRMHIRTVPKLEFRYDDVVENGARLSALIDAAVAEDAERHRDADTLGETLPEDQR</sequence>
<keyword evidence="2" id="KW-0963">Cytoplasm</keyword>
<dbReference type="EMBL" id="PDTV01000004">
    <property type="protein sequence ID" value="PIE83496.1"/>
    <property type="molecule type" value="Genomic_DNA"/>
</dbReference>
<dbReference type="PROSITE" id="PS01319">
    <property type="entry name" value="RBFA"/>
    <property type="match status" value="1"/>
</dbReference>
<comment type="subcellular location">
    <subcellularLocation>
        <location evidence="2">Cytoplasm</location>
    </subcellularLocation>
</comment>
<dbReference type="PANTHER" id="PTHR33515">
    <property type="entry name" value="RIBOSOME-BINDING FACTOR A, CHLOROPLASTIC-RELATED"/>
    <property type="match status" value="1"/>
</dbReference>
<dbReference type="GO" id="GO:0043024">
    <property type="term" value="F:ribosomal small subunit binding"/>
    <property type="evidence" value="ECO:0007669"/>
    <property type="project" value="TreeGrafter"/>
</dbReference>
<evidence type="ECO:0000256" key="1">
    <source>
        <dbReference type="ARBA" id="ARBA00022517"/>
    </source>
</evidence>
<dbReference type="InterPro" id="IPR000238">
    <property type="entry name" value="RbfA"/>
</dbReference>
<proteinExistence type="inferred from homology"/>
<dbReference type="HAMAP" id="MF_00003">
    <property type="entry name" value="RbfA"/>
    <property type="match status" value="1"/>
</dbReference>
<gene>
    <name evidence="2" type="primary">rbfA</name>
    <name evidence="3" type="ORF">CSA09_01135</name>
</gene>
<comment type="caution">
    <text evidence="3">The sequence shown here is derived from an EMBL/GenBank/DDBJ whole genome shotgun (WGS) entry which is preliminary data.</text>
</comment>
<dbReference type="Gene3D" id="3.30.300.20">
    <property type="match status" value="1"/>
</dbReference>